<accession>A0A822ZD54</accession>
<evidence type="ECO:0000259" key="2">
    <source>
        <dbReference type="PROSITE" id="PS50812"/>
    </source>
</evidence>
<evidence type="ECO:0000256" key="1">
    <source>
        <dbReference type="SAM" id="MobiDB-lite"/>
    </source>
</evidence>
<gene>
    <name evidence="3" type="ORF">HUJ06_015279</name>
</gene>
<feature type="region of interest" description="Disordered" evidence="1">
    <location>
        <begin position="254"/>
        <end position="336"/>
    </location>
</feature>
<comment type="caution">
    <text evidence="3">The sequence shown here is derived from an EMBL/GenBank/DDBJ whole genome shotgun (WGS) entry which is preliminary data.</text>
</comment>
<feature type="region of interest" description="Disordered" evidence="1">
    <location>
        <begin position="202"/>
        <end position="227"/>
    </location>
</feature>
<name>A0A822ZD54_NELNU</name>
<dbReference type="EMBL" id="DUZY01000005">
    <property type="protein sequence ID" value="DAD40956.1"/>
    <property type="molecule type" value="Genomic_DNA"/>
</dbReference>
<dbReference type="CDD" id="cd05162">
    <property type="entry name" value="PWWP"/>
    <property type="match status" value="1"/>
</dbReference>
<dbReference type="Gene3D" id="2.30.30.140">
    <property type="match status" value="1"/>
</dbReference>
<sequence>MMEHATHQPCAVPVLKFENVKICGSVKKPSLSPAARAAFSGSVVSSGLLSATQWLCREILLLLVDWTLHLFGRFEKLHQTMKGKIEGVGNHANKDLEEKSGVDQLQGGRLMLGDVVLVEMHHGFWWPAQVFDEKAVSGSCKKTNNKLPGEVLVRLYGSYDYMYVDSVRCRSEFENILKQNNGSCREAFQKALEHVLSPVKSCKSEKQNHKETKGEHVKVKPSKAEQPMQEAIRKNQGAERTSHVTLGRHLGKRVRETKAKKTDHVAGKSKDKTSARAAPRGLQVVTSQTKTKCGDFTAEKAEEASKTRTQKDVRKKLKTNSTSPEKNPLDISKESSARRVRVMQNLGLIAPCGSPFFRNGLMSSCG</sequence>
<feature type="compositionally biased region" description="Basic and acidic residues" evidence="1">
    <location>
        <begin position="202"/>
        <end position="218"/>
    </location>
</feature>
<dbReference type="Proteomes" id="UP000607653">
    <property type="component" value="Unassembled WGS sequence"/>
</dbReference>
<dbReference type="AlphaFoldDB" id="A0A822ZD54"/>
<evidence type="ECO:0000313" key="4">
    <source>
        <dbReference type="Proteomes" id="UP000607653"/>
    </source>
</evidence>
<keyword evidence="4" id="KW-1185">Reference proteome</keyword>
<organism evidence="3 4">
    <name type="scientific">Nelumbo nucifera</name>
    <name type="common">Sacred lotus</name>
    <dbReference type="NCBI Taxonomy" id="4432"/>
    <lineage>
        <taxon>Eukaryota</taxon>
        <taxon>Viridiplantae</taxon>
        <taxon>Streptophyta</taxon>
        <taxon>Embryophyta</taxon>
        <taxon>Tracheophyta</taxon>
        <taxon>Spermatophyta</taxon>
        <taxon>Magnoliopsida</taxon>
        <taxon>Proteales</taxon>
        <taxon>Nelumbonaceae</taxon>
        <taxon>Nelumbo</taxon>
    </lineage>
</organism>
<dbReference type="InterPro" id="IPR053063">
    <property type="entry name" value="PWWP_domain_containing_PDP"/>
</dbReference>
<feature type="compositionally biased region" description="Basic and acidic residues" evidence="1">
    <location>
        <begin position="254"/>
        <end position="274"/>
    </location>
</feature>
<feature type="compositionally biased region" description="Basic and acidic residues" evidence="1">
    <location>
        <begin position="297"/>
        <end position="312"/>
    </location>
</feature>
<dbReference type="SUPFAM" id="SSF63748">
    <property type="entry name" value="Tudor/PWWP/MBT"/>
    <property type="match status" value="1"/>
</dbReference>
<feature type="domain" description="PWWP" evidence="2">
    <location>
        <begin position="112"/>
        <end position="175"/>
    </location>
</feature>
<evidence type="ECO:0000313" key="3">
    <source>
        <dbReference type="EMBL" id="DAD40956.1"/>
    </source>
</evidence>
<protein>
    <recommendedName>
        <fullName evidence="2">PWWP domain-containing protein</fullName>
    </recommendedName>
</protein>
<dbReference type="PANTHER" id="PTHR42851">
    <property type="entry name" value="ALDOLASE-RELATED"/>
    <property type="match status" value="1"/>
</dbReference>
<dbReference type="InterPro" id="IPR000313">
    <property type="entry name" value="PWWP_dom"/>
</dbReference>
<dbReference type="PROSITE" id="PS50812">
    <property type="entry name" value="PWWP"/>
    <property type="match status" value="1"/>
</dbReference>
<feature type="compositionally biased region" description="Basic and acidic residues" evidence="1">
    <location>
        <begin position="327"/>
        <end position="336"/>
    </location>
</feature>
<proteinExistence type="predicted"/>
<dbReference type="PANTHER" id="PTHR42851:SF13">
    <property type="entry name" value="OS08G0477800 PROTEIN"/>
    <property type="match status" value="1"/>
</dbReference>
<reference evidence="3 4" key="1">
    <citation type="journal article" date="2020" name="Mol. Biol. Evol.">
        <title>Distinct Expression and Methylation Patterns for Genes with Different Fates following a Single Whole-Genome Duplication in Flowering Plants.</title>
        <authorList>
            <person name="Shi T."/>
            <person name="Rahmani R.S."/>
            <person name="Gugger P.F."/>
            <person name="Wang M."/>
            <person name="Li H."/>
            <person name="Zhang Y."/>
            <person name="Li Z."/>
            <person name="Wang Q."/>
            <person name="Van de Peer Y."/>
            <person name="Marchal K."/>
            <person name="Chen J."/>
        </authorList>
    </citation>
    <scope>NUCLEOTIDE SEQUENCE [LARGE SCALE GENOMIC DNA]</scope>
    <source>
        <tissue evidence="3">Leaf</tissue>
    </source>
</reference>
<dbReference type="Pfam" id="PF00855">
    <property type="entry name" value="PWWP"/>
    <property type="match status" value="1"/>
</dbReference>